<reference evidence="8 9" key="1">
    <citation type="journal article" date="2016" name="Nat. Commun.">
        <title>Thousands of microbial genomes shed light on interconnected biogeochemical processes in an aquifer system.</title>
        <authorList>
            <person name="Anantharaman K."/>
            <person name="Brown C.T."/>
            <person name="Hug L.A."/>
            <person name="Sharon I."/>
            <person name="Castelle C.J."/>
            <person name="Probst A.J."/>
            <person name="Thomas B.C."/>
            <person name="Singh A."/>
            <person name="Wilkins M.J."/>
            <person name="Karaoz U."/>
            <person name="Brodie E.L."/>
            <person name="Williams K.H."/>
            <person name="Hubbard S.S."/>
            <person name="Banfield J.F."/>
        </authorList>
    </citation>
    <scope>NUCLEOTIDE SEQUENCE [LARGE SCALE GENOMIC DNA]</scope>
</reference>
<dbReference type="AlphaFoldDB" id="A0A1F7L0A0"/>
<evidence type="ECO:0000313" key="8">
    <source>
        <dbReference type="EMBL" id="OGK73511.1"/>
    </source>
</evidence>
<organism evidence="8 9">
    <name type="scientific">Candidatus Roizmanbacteria bacterium RIFOXYD1_FULL_38_12</name>
    <dbReference type="NCBI Taxonomy" id="1802093"/>
    <lineage>
        <taxon>Bacteria</taxon>
        <taxon>Candidatus Roizmaniibacteriota</taxon>
    </lineage>
</organism>
<feature type="site" description="Important for catalytic activity" evidence="7">
    <location>
        <position position="199"/>
    </location>
</feature>
<evidence type="ECO:0000256" key="1">
    <source>
        <dbReference type="ARBA" id="ARBA00022475"/>
    </source>
</evidence>
<dbReference type="Gene3D" id="3.30.1490.480">
    <property type="entry name" value="Endolytic murein transglycosylase"/>
    <property type="match status" value="1"/>
</dbReference>
<dbReference type="EC" id="4.2.2.29" evidence="7"/>
<evidence type="ECO:0000256" key="2">
    <source>
        <dbReference type="ARBA" id="ARBA00022692"/>
    </source>
</evidence>
<evidence type="ECO:0000256" key="6">
    <source>
        <dbReference type="ARBA" id="ARBA00023316"/>
    </source>
</evidence>
<evidence type="ECO:0000256" key="5">
    <source>
        <dbReference type="ARBA" id="ARBA00023239"/>
    </source>
</evidence>
<dbReference type="Proteomes" id="UP000177050">
    <property type="component" value="Unassembled WGS sequence"/>
</dbReference>
<keyword evidence="4 7" id="KW-0472">Membrane</keyword>
<comment type="function">
    <text evidence="7">Functions as a peptidoglycan terminase that cleaves nascent peptidoglycan strands endolytically to terminate their elongation.</text>
</comment>
<comment type="catalytic activity">
    <reaction evidence="7">
        <text>a peptidoglycan chain = a peptidoglycan chain with N-acetyl-1,6-anhydromuramyl-[peptide] at the reducing end + a peptidoglycan chain with N-acetylglucosamine at the non-reducing end.</text>
        <dbReference type="EC" id="4.2.2.29"/>
    </reaction>
</comment>
<dbReference type="InterPro" id="IPR003770">
    <property type="entry name" value="MLTG-like"/>
</dbReference>
<comment type="similarity">
    <text evidence="7">Belongs to the transglycosylase MltG family.</text>
</comment>
<keyword evidence="6 7" id="KW-0961">Cell wall biogenesis/degradation</keyword>
<dbReference type="GO" id="GO:0009252">
    <property type="term" value="P:peptidoglycan biosynthetic process"/>
    <property type="evidence" value="ECO:0007669"/>
    <property type="project" value="UniProtKB-UniRule"/>
</dbReference>
<evidence type="ECO:0000256" key="4">
    <source>
        <dbReference type="ARBA" id="ARBA00023136"/>
    </source>
</evidence>
<keyword evidence="2 7" id="KW-0812">Transmembrane</keyword>
<dbReference type="EMBL" id="MGBR01000001">
    <property type="protein sequence ID" value="OGK73511.1"/>
    <property type="molecule type" value="Genomic_DNA"/>
</dbReference>
<evidence type="ECO:0000256" key="3">
    <source>
        <dbReference type="ARBA" id="ARBA00022989"/>
    </source>
</evidence>
<gene>
    <name evidence="7" type="primary">mltG</name>
    <name evidence="8" type="ORF">A3K52_01825</name>
</gene>
<keyword evidence="5 7" id="KW-0456">Lyase</keyword>
<keyword evidence="1 7" id="KW-1003">Cell membrane</keyword>
<dbReference type="HAMAP" id="MF_02065">
    <property type="entry name" value="MltG"/>
    <property type="match status" value="1"/>
</dbReference>
<dbReference type="GO" id="GO:0071555">
    <property type="term" value="P:cell wall organization"/>
    <property type="evidence" value="ECO:0007669"/>
    <property type="project" value="UniProtKB-KW"/>
</dbReference>
<dbReference type="NCBIfam" id="TIGR00247">
    <property type="entry name" value="endolytic transglycosylase MltG"/>
    <property type="match status" value="1"/>
</dbReference>
<proteinExistence type="inferred from homology"/>
<dbReference type="PANTHER" id="PTHR30518">
    <property type="entry name" value="ENDOLYTIC MUREIN TRANSGLYCOSYLASE"/>
    <property type="match status" value="1"/>
</dbReference>
<dbReference type="PANTHER" id="PTHR30518:SF2">
    <property type="entry name" value="ENDOLYTIC MUREIN TRANSGLYCOSYLASE"/>
    <property type="match status" value="1"/>
</dbReference>
<name>A0A1F7L0A0_9BACT</name>
<keyword evidence="3 7" id="KW-1133">Transmembrane helix</keyword>
<dbReference type="GO" id="GO:0005886">
    <property type="term" value="C:plasma membrane"/>
    <property type="evidence" value="ECO:0007669"/>
    <property type="project" value="UniProtKB-UniRule"/>
</dbReference>
<evidence type="ECO:0000313" key="9">
    <source>
        <dbReference type="Proteomes" id="UP000177050"/>
    </source>
</evidence>
<sequence length="320" mass="36556">MKKITVLFAFIILLSLAFYMFYQEGSLPVDKNNQGTEIFVIKKGEGLNSVVKNLASQNLIRNKVVFYLIVKQMGIEKKIQAGDFRLSKNMKAGVIAKNLTHGTLDVWITVIEGLRKEEVAQILSETIQIETIPFIEQAREGYLFPDTYLVPKDAPIEALLSIFTKNFQSKYTVQLQNKVKSLGLTEREGVIIASLVEKEAKFPEDKKKVAGILIKRFKEGWMMQLDATIQYALGYQKKEKTWWKKDLTIDDIKVDSTYNTYKYVGLPPAPICNPGLDSFEAVANAQVNTPYWYYISDKKGNMHYGVTLEDHNANIRKYLQ</sequence>
<evidence type="ECO:0000256" key="7">
    <source>
        <dbReference type="HAMAP-Rule" id="MF_02065"/>
    </source>
</evidence>
<protein>
    <recommendedName>
        <fullName evidence="7">Endolytic murein transglycosylase</fullName>
        <ecNumber evidence="7">4.2.2.29</ecNumber>
    </recommendedName>
    <alternativeName>
        <fullName evidence="7">Peptidoglycan lytic transglycosylase</fullName>
    </alternativeName>
    <alternativeName>
        <fullName evidence="7">Peptidoglycan polymerization terminase</fullName>
    </alternativeName>
</protein>
<dbReference type="GO" id="GO:0008932">
    <property type="term" value="F:lytic endotransglycosylase activity"/>
    <property type="evidence" value="ECO:0007669"/>
    <property type="project" value="UniProtKB-UniRule"/>
</dbReference>
<comment type="caution">
    <text evidence="8">The sequence shown here is derived from an EMBL/GenBank/DDBJ whole genome shotgun (WGS) entry which is preliminary data.</text>
</comment>
<dbReference type="Pfam" id="PF02618">
    <property type="entry name" value="YceG"/>
    <property type="match status" value="1"/>
</dbReference>
<accession>A0A1F7L0A0</accession>